<gene>
    <name evidence="1" type="ORF">ALC53_08052</name>
</gene>
<dbReference type="Proteomes" id="UP000078540">
    <property type="component" value="Unassembled WGS sequence"/>
</dbReference>
<evidence type="ECO:0000313" key="2">
    <source>
        <dbReference type="Proteomes" id="UP000078540"/>
    </source>
</evidence>
<dbReference type="AlphaFoldDB" id="A0A151I2I0"/>
<accession>A0A151I2I0</accession>
<protein>
    <submittedName>
        <fullName evidence="1">Uncharacterized protein</fullName>
    </submittedName>
</protein>
<organism evidence="1 2">
    <name type="scientific">Atta colombica</name>
    <dbReference type="NCBI Taxonomy" id="520822"/>
    <lineage>
        <taxon>Eukaryota</taxon>
        <taxon>Metazoa</taxon>
        <taxon>Ecdysozoa</taxon>
        <taxon>Arthropoda</taxon>
        <taxon>Hexapoda</taxon>
        <taxon>Insecta</taxon>
        <taxon>Pterygota</taxon>
        <taxon>Neoptera</taxon>
        <taxon>Endopterygota</taxon>
        <taxon>Hymenoptera</taxon>
        <taxon>Apocrita</taxon>
        <taxon>Aculeata</taxon>
        <taxon>Formicoidea</taxon>
        <taxon>Formicidae</taxon>
        <taxon>Myrmicinae</taxon>
        <taxon>Atta</taxon>
    </lineage>
</organism>
<evidence type="ECO:0000313" key="1">
    <source>
        <dbReference type="EMBL" id="KYM81488.1"/>
    </source>
</evidence>
<reference evidence="1 2" key="1">
    <citation type="submission" date="2015-09" db="EMBL/GenBank/DDBJ databases">
        <title>Atta colombica WGS genome.</title>
        <authorList>
            <person name="Nygaard S."/>
            <person name="Hu H."/>
            <person name="Boomsma J."/>
            <person name="Zhang G."/>
        </authorList>
    </citation>
    <scope>NUCLEOTIDE SEQUENCE [LARGE SCALE GENOMIC DNA]</scope>
    <source>
        <strain evidence="1">Treedump-2</strain>
        <tissue evidence="1">Whole body</tissue>
    </source>
</reference>
<dbReference type="EMBL" id="KQ976533">
    <property type="protein sequence ID" value="KYM81488.1"/>
    <property type="molecule type" value="Genomic_DNA"/>
</dbReference>
<proteinExistence type="predicted"/>
<sequence>MQKKSSFSIKRQGGKHSRMATFQRYLRDTITSLTCLAEVKSFRKDERKKKSAIVQDCRIAILVIARCRSATSGKPSSRESRFARAFSYKNTINSVTTTSPFERSTLPPRDKFKGN</sequence>
<name>A0A151I2I0_9HYME</name>
<keyword evidence="2" id="KW-1185">Reference proteome</keyword>